<evidence type="ECO:0000256" key="6">
    <source>
        <dbReference type="ARBA" id="ARBA00022840"/>
    </source>
</evidence>
<dbReference type="FunFam" id="3.30.200.20:FF:000042">
    <property type="entry name" value="Aurora kinase A"/>
    <property type="match status" value="1"/>
</dbReference>
<dbReference type="CDD" id="cd05123">
    <property type="entry name" value="STKc_AGC"/>
    <property type="match status" value="1"/>
</dbReference>
<reference evidence="10" key="1">
    <citation type="submission" date="2011-10" db="EMBL/GenBank/DDBJ databases">
        <authorList>
            <person name="Genoscope - CEA"/>
        </authorList>
    </citation>
    <scope>NUCLEOTIDE SEQUENCE</scope>
</reference>
<keyword evidence="6" id="KW-0067">ATP-binding</keyword>
<dbReference type="EMBL" id="FO082052">
    <property type="protein sequence ID" value="CCE80880.1"/>
    <property type="molecule type" value="Genomic_DNA"/>
</dbReference>
<keyword evidence="2" id="KW-0597">Phosphoprotein</keyword>
<keyword evidence="4" id="KW-0547">Nucleotide-binding</keyword>
<organism evidence="10 12">
    <name type="scientific">Pichia sorbitophila (strain ATCC MYA-4447 / BCRC 22081 / CBS 7064 / NBRC 10061 / NRRL Y-12695)</name>
    <name type="common">Hybrid yeast</name>
    <dbReference type="NCBI Taxonomy" id="559304"/>
    <lineage>
        <taxon>Eukaryota</taxon>
        <taxon>Fungi</taxon>
        <taxon>Dikarya</taxon>
        <taxon>Ascomycota</taxon>
        <taxon>Saccharomycotina</taxon>
        <taxon>Pichiomycetes</taxon>
        <taxon>Debaryomycetaceae</taxon>
        <taxon>Millerozyma</taxon>
    </lineage>
</organism>
<protein>
    <submittedName>
        <fullName evidence="10">Piso0_003213 protein</fullName>
    </submittedName>
</protein>
<keyword evidence="3" id="KW-0808">Transferase</keyword>
<evidence type="ECO:0000313" key="12">
    <source>
        <dbReference type="Proteomes" id="UP000005222"/>
    </source>
</evidence>
<name>G8YIH0_PICSO</name>
<dbReference type="PANTHER" id="PTHR24351">
    <property type="entry name" value="RIBOSOMAL PROTEIN S6 KINASE"/>
    <property type="match status" value="1"/>
</dbReference>
<evidence type="ECO:0000313" key="10">
    <source>
        <dbReference type="EMBL" id="CCE80115.1"/>
    </source>
</evidence>
<dbReference type="Pfam" id="PF00069">
    <property type="entry name" value="Pkinase"/>
    <property type="match status" value="1"/>
</dbReference>
<dbReference type="STRING" id="559304.G8YIH0"/>
<evidence type="ECO:0000313" key="11">
    <source>
        <dbReference type="EMBL" id="CCE80880.1"/>
    </source>
</evidence>
<dbReference type="FunFam" id="1.10.510.10:FF:000048">
    <property type="entry name" value="Protein kinase C"/>
    <property type="match status" value="1"/>
</dbReference>
<keyword evidence="1" id="KW-0723">Serine/threonine-protein kinase</keyword>
<feature type="compositionally biased region" description="Acidic residues" evidence="7">
    <location>
        <begin position="33"/>
        <end position="63"/>
    </location>
</feature>
<dbReference type="OrthoDB" id="63267at2759"/>
<dbReference type="Proteomes" id="UP000005222">
    <property type="component" value="Chromosome H"/>
</dbReference>
<evidence type="ECO:0000256" key="3">
    <source>
        <dbReference type="ARBA" id="ARBA00022679"/>
    </source>
</evidence>
<dbReference type="HOGENOM" id="CLU_000288_63_5_1"/>
<gene>
    <name evidence="10" type="primary">Piso0_003213</name>
    <name evidence="10" type="ORF">GNLVRS01_PISO0G07376g</name>
    <name evidence="11" type="ORF">GNLVRS01_PISO0H07377g</name>
</gene>
<dbReference type="SUPFAM" id="SSF56112">
    <property type="entry name" value="Protein kinase-like (PK-like)"/>
    <property type="match status" value="1"/>
</dbReference>
<dbReference type="SMART" id="SM00133">
    <property type="entry name" value="S_TK_X"/>
    <property type="match status" value="1"/>
</dbReference>
<dbReference type="GO" id="GO:0005524">
    <property type="term" value="F:ATP binding"/>
    <property type="evidence" value="ECO:0007669"/>
    <property type="project" value="UniProtKB-KW"/>
</dbReference>
<dbReference type="GO" id="GO:0004674">
    <property type="term" value="F:protein serine/threonine kinase activity"/>
    <property type="evidence" value="ECO:0007669"/>
    <property type="project" value="UniProtKB-KW"/>
</dbReference>
<accession>G8YIH0</accession>
<dbReference type="Gene3D" id="3.30.200.20">
    <property type="entry name" value="Phosphorylase Kinase, domain 1"/>
    <property type="match status" value="1"/>
</dbReference>
<dbReference type="InterPro" id="IPR008271">
    <property type="entry name" value="Ser/Thr_kinase_AS"/>
</dbReference>
<feature type="region of interest" description="Disordered" evidence="7">
    <location>
        <begin position="30"/>
        <end position="81"/>
    </location>
</feature>
<dbReference type="PROSITE" id="PS51285">
    <property type="entry name" value="AGC_KINASE_CTER"/>
    <property type="match status" value="1"/>
</dbReference>
<evidence type="ECO:0000259" key="9">
    <source>
        <dbReference type="PROSITE" id="PS51285"/>
    </source>
</evidence>
<dbReference type="eggNOG" id="KOG0598">
    <property type="taxonomic scope" value="Eukaryota"/>
</dbReference>
<dbReference type="InterPro" id="IPR000961">
    <property type="entry name" value="AGC-kinase_C"/>
</dbReference>
<proteinExistence type="predicted"/>
<feature type="domain" description="Protein kinase" evidence="8">
    <location>
        <begin position="122"/>
        <end position="386"/>
    </location>
</feature>
<feature type="domain" description="AGC-kinase C-terminal" evidence="9">
    <location>
        <begin position="387"/>
        <end position="463"/>
    </location>
</feature>
<keyword evidence="5" id="KW-0418">Kinase</keyword>
<evidence type="ECO:0000256" key="7">
    <source>
        <dbReference type="SAM" id="MobiDB-lite"/>
    </source>
</evidence>
<evidence type="ECO:0000256" key="1">
    <source>
        <dbReference type="ARBA" id="ARBA00022527"/>
    </source>
</evidence>
<dbReference type="PROSITE" id="PS50011">
    <property type="entry name" value="PROTEIN_KINASE_DOM"/>
    <property type="match status" value="1"/>
</dbReference>
<keyword evidence="12" id="KW-1185">Reference proteome</keyword>
<sequence>MADIFHMDDDGELSRQLDRSLVIGEINYRLLDDEATETEDAGIPAGEEDEEDEEEEESSEVDELQSTLHDGRIPNHGRGRGSISKSYEVGINQPFVSSLNGGASVANNAGDSRSKGPKSSDFEPLSVLGKGAYGTVLLVREKATGRLFAQKQLKKASLIINETKEIHETNYKRTLNEKTILETVSHPNVVKLFFAFQDNNKLYLILEYLDGGELFHHLAQERYLPEPKAAYYIAQIILALRYLHSLGVIYRDLKPENCMLNSSGSLVLTDFGLSKVSSGDDKSHSMIGTAQYMAPEILRNEPYGFAVDWWSLGCVAYDLLTGSPPFTGNNNKKVMDKVLAAKKNLKFPFYLSNDAKDFLRKLLQSNPAKRWNIDEDFESVKKHRFFRNIDWHQLENIDQFPDALPPILPVITDPALAENFDPEFTNLPFTPTSHNSNTSYLSSAEGPLFHVKGFTFTNESFLM</sequence>
<dbReference type="AlphaFoldDB" id="G8YIH0"/>
<evidence type="ECO:0000256" key="5">
    <source>
        <dbReference type="ARBA" id="ARBA00022777"/>
    </source>
</evidence>
<evidence type="ECO:0000256" key="4">
    <source>
        <dbReference type="ARBA" id="ARBA00022741"/>
    </source>
</evidence>
<dbReference type="InterPro" id="IPR011009">
    <property type="entry name" value="Kinase-like_dom_sf"/>
</dbReference>
<evidence type="ECO:0000256" key="2">
    <source>
        <dbReference type="ARBA" id="ARBA00022553"/>
    </source>
</evidence>
<dbReference type="InterPro" id="IPR000719">
    <property type="entry name" value="Prot_kinase_dom"/>
</dbReference>
<dbReference type="InterPro" id="IPR045270">
    <property type="entry name" value="STKc_AGC"/>
</dbReference>
<dbReference type="SMART" id="SM00220">
    <property type="entry name" value="S_TKc"/>
    <property type="match status" value="1"/>
</dbReference>
<reference evidence="12" key="2">
    <citation type="journal article" date="2012" name="G3 (Bethesda)">
        <title>Pichia sorbitophila, an interspecies yeast hybrid reveals early steps of genome resolution following polyploidization.</title>
        <authorList>
            <person name="Leh Louis V."/>
            <person name="Despons L."/>
            <person name="Friedrich A."/>
            <person name="Martin T."/>
            <person name="Durrens P."/>
            <person name="Casaregola S."/>
            <person name="Neuveglise C."/>
            <person name="Fairhead C."/>
            <person name="Marck C."/>
            <person name="Cruz J.A."/>
            <person name="Straub M.L."/>
            <person name="Kugler V."/>
            <person name="Sacerdot C."/>
            <person name="Uzunov Z."/>
            <person name="Thierry A."/>
            <person name="Weiss S."/>
            <person name="Bleykasten C."/>
            <person name="De Montigny J."/>
            <person name="Jacques N."/>
            <person name="Jung P."/>
            <person name="Lemaire M."/>
            <person name="Mallet S."/>
            <person name="Morel G."/>
            <person name="Richard G.F."/>
            <person name="Sarkar A."/>
            <person name="Savel G."/>
            <person name="Schacherer J."/>
            <person name="Seret M.L."/>
            <person name="Talla E."/>
            <person name="Samson G."/>
            <person name="Jubin C."/>
            <person name="Poulain J."/>
            <person name="Vacherie B."/>
            <person name="Barbe V."/>
            <person name="Pelletier E."/>
            <person name="Sherman D.J."/>
            <person name="Westhof E."/>
            <person name="Weissenbach J."/>
            <person name="Baret P.V."/>
            <person name="Wincker P."/>
            <person name="Gaillardin C."/>
            <person name="Dujon B."/>
            <person name="Souciet J.L."/>
        </authorList>
    </citation>
    <scope>NUCLEOTIDE SEQUENCE [LARGE SCALE GENOMIC DNA]</scope>
    <source>
        <strain evidence="12">ATCC MYA-4447 / BCRC 22081 / CBS 7064 / NBRC 10061 / NRRL Y-12695</strain>
    </source>
</reference>
<evidence type="ECO:0000259" key="8">
    <source>
        <dbReference type="PROSITE" id="PS50011"/>
    </source>
</evidence>
<dbReference type="EMBL" id="FO082053">
    <property type="protein sequence ID" value="CCE80115.1"/>
    <property type="molecule type" value="Genomic_DNA"/>
</dbReference>
<dbReference type="InParanoid" id="G8YIH0"/>
<dbReference type="Proteomes" id="UP000005222">
    <property type="component" value="Chromosome G"/>
</dbReference>
<dbReference type="Gene3D" id="1.10.510.10">
    <property type="entry name" value="Transferase(Phosphotransferase) domain 1"/>
    <property type="match status" value="1"/>
</dbReference>
<dbReference type="PROSITE" id="PS00108">
    <property type="entry name" value="PROTEIN_KINASE_ST"/>
    <property type="match status" value="1"/>
</dbReference>